<accession>A0A6P5RQS4</accession>
<name>A0A6P5RQS4_PRUAV</name>
<dbReference type="GO" id="GO:0043130">
    <property type="term" value="F:ubiquitin binding"/>
    <property type="evidence" value="ECO:0007669"/>
    <property type="project" value="TreeGrafter"/>
</dbReference>
<organism evidence="2 3">
    <name type="scientific">Prunus avium</name>
    <name type="common">Cherry</name>
    <name type="synonym">Cerasus avium</name>
    <dbReference type="NCBI Taxonomy" id="42229"/>
    <lineage>
        <taxon>Eukaryota</taxon>
        <taxon>Viridiplantae</taxon>
        <taxon>Streptophyta</taxon>
        <taxon>Embryophyta</taxon>
        <taxon>Tracheophyta</taxon>
        <taxon>Spermatophyta</taxon>
        <taxon>Magnoliopsida</taxon>
        <taxon>eudicotyledons</taxon>
        <taxon>Gunneridae</taxon>
        <taxon>Pentapetalae</taxon>
        <taxon>rosids</taxon>
        <taxon>fabids</taxon>
        <taxon>Rosales</taxon>
        <taxon>Rosaceae</taxon>
        <taxon>Amygdaloideae</taxon>
        <taxon>Amygdaleae</taxon>
        <taxon>Prunus</taxon>
    </lineage>
</organism>
<sequence>MDPEKCKVLIFENVHRFYASLNLKVDEDIPILLVDKDEMIKFKNKKTETIPTGIAMYNYYKPIMTINRCTKYEDRIKVEKKANKVTKLQLLPAFCCGQREMIRLLLRFGWPDVIMGMTLAHEMMHAWLRFQGLIGCFKLERWLEEGICQVMSHKYGEWYFSRGVDYSYKTKEQLDITNKLYPYRAELLRNHSDEIYREGFNQ</sequence>
<dbReference type="GeneID" id="110747539"/>
<dbReference type="Pfam" id="PF12315">
    <property type="entry name" value="DA1-like"/>
    <property type="match status" value="1"/>
</dbReference>
<dbReference type="RefSeq" id="XP_021803386.1">
    <property type="nucleotide sequence ID" value="XM_021947694.1"/>
</dbReference>
<keyword evidence="2" id="KW-1185">Reference proteome</keyword>
<dbReference type="PANTHER" id="PTHR24209">
    <property type="entry name" value="PROTEIN DA1-RELATED 2"/>
    <property type="match status" value="1"/>
</dbReference>
<dbReference type="InterPro" id="IPR045218">
    <property type="entry name" value="DA1-like"/>
</dbReference>
<evidence type="ECO:0000313" key="2">
    <source>
        <dbReference type="Proteomes" id="UP000515124"/>
    </source>
</evidence>
<dbReference type="Proteomes" id="UP000515124">
    <property type="component" value="Unplaced"/>
</dbReference>
<gene>
    <name evidence="3" type="primary">LOC110747539</name>
</gene>
<feature type="domain" description="Protein DA1-like" evidence="1">
    <location>
        <begin position="21"/>
        <end position="168"/>
    </location>
</feature>
<reference evidence="3" key="1">
    <citation type="submission" date="2025-08" db="UniProtKB">
        <authorList>
            <consortium name="RefSeq"/>
        </authorList>
    </citation>
    <scope>IDENTIFICATION</scope>
</reference>
<dbReference type="PANTHER" id="PTHR24209:SF31">
    <property type="entry name" value="PROTEIN DA1-LIKE ISOFORM X1"/>
    <property type="match status" value="1"/>
</dbReference>
<dbReference type="InterPro" id="IPR022087">
    <property type="entry name" value="DA1-like_dom"/>
</dbReference>
<feature type="non-terminal residue" evidence="3">
    <location>
        <position position="202"/>
    </location>
</feature>
<evidence type="ECO:0000313" key="3">
    <source>
        <dbReference type="RefSeq" id="XP_021803386.1"/>
    </source>
</evidence>
<evidence type="ECO:0000259" key="1">
    <source>
        <dbReference type="Pfam" id="PF12315"/>
    </source>
</evidence>
<dbReference type="AlphaFoldDB" id="A0A6P5RQS4"/>
<dbReference type="KEGG" id="pavi:110747539"/>
<proteinExistence type="predicted"/>
<protein>
    <submittedName>
        <fullName evidence="3">Protein DA1-like</fullName>
    </submittedName>
</protein>